<accession>A0ABQ1S349</accession>
<dbReference type="PROSITE" id="PS51898">
    <property type="entry name" value="TYR_RECOMBINASE"/>
    <property type="match status" value="1"/>
</dbReference>
<dbReference type="PROSITE" id="PS51900">
    <property type="entry name" value="CB"/>
    <property type="match status" value="1"/>
</dbReference>
<organism evidence="7 8">
    <name type="scientific">Microbacterium murale</name>
    <dbReference type="NCBI Taxonomy" id="1081040"/>
    <lineage>
        <taxon>Bacteria</taxon>
        <taxon>Bacillati</taxon>
        <taxon>Actinomycetota</taxon>
        <taxon>Actinomycetes</taxon>
        <taxon>Micrococcales</taxon>
        <taxon>Microbacteriaceae</taxon>
        <taxon>Microbacterium</taxon>
    </lineage>
</organism>
<dbReference type="PANTHER" id="PTHR30349:SF88">
    <property type="entry name" value="BLL1584 PROTEIN"/>
    <property type="match status" value="1"/>
</dbReference>
<evidence type="ECO:0000256" key="3">
    <source>
        <dbReference type="PROSITE-ProRule" id="PRU01248"/>
    </source>
</evidence>
<proteinExistence type="predicted"/>
<evidence type="ECO:0000259" key="6">
    <source>
        <dbReference type="PROSITE" id="PS51900"/>
    </source>
</evidence>
<feature type="domain" description="Tyr recombinase" evidence="5">
    <location>
        <begin position="172"/>
        <end position="343"/>
    </location>
</feature>
<dbReference type="EMBL" id="BMCM01000007">
    <property type="protein sequence ID" value="GGD89189.1"/>
    <property type="molecule type" value="Genomic_DNA"/>
</dbReference>
<evidence type="ECO:0000259" key="5">
    <source>
        <dbReference type="PROSITE" id="PS51898"/>
    </source>
</evidence>
<feature type="domain" description="Core-binding (CB)" evidence="6">
    <location>
        <begin position="59"/>
        <end position="139"/>
    </location>
</feature>
<evidence type="ECO:0000256" key="4">
    <source>
        <dbReference type="SAM" id="MobiDB-lite"/>
    </source>
</evidence>
<evidence type="ECO:0000313" key="7">
    <source>
        <dbReference type="EMBL" id="GGD89189.1"/>
    </source>
</evidence>
<dbReference type="InterPro" id="IPR050090">
    <property type="entry name" value="Tyrosine_recombinase_XerCD"/>
</dbReference>
<keyword evidence="8" id="KW-1185">Reference proteome</keyword>
<evidence type="ECO:0008006" key="9">
    <source>
        <dbReference type="Google" id="ProtNLM"/>
    </source>
</evidence>
<dbReference type="PANTHER" id="PTHR30349">
    <property type="entry name" value="PHAGE INTEGRASE-RELATED"/>
    <property type="match status" value="1"/>
</dbReference>
<dbReference type="Proteomes" id="UP000629365">
    <property type="component" value="Unassembled WGS sequence"/>
</dbReference>
<dbReference type="InterPro" id="IPR010998">
    <property type="entry name" value="Integrase_recombinase_N"/>
</dbReference>
<protein>
    <recommendedName>
        <fullName evidence="9">Integrase</fullName>
    </recommendedName>
</protein>
<dbReference type="Gene3D" id="1.10.150.130">
    <property type="match status" value="1"/>
</dbReference>
<dbReference type="InterPro" id="IPR013762">
    <property type="entry name" value="Integrase-like_cat_sf"/>
</dbReference>
<dbReference type="InterPro" id="IPR002104">
    <property type="entry name" value="Integrase_catalytic"/>
</dbReference>
<dbReference type="Pfam" id="PF00589">
    <property type="entry name" value="Phage_integrase"/>
    <property type="match status" value="1"/>
</dbReference>
<sequence length="381" mass="42637">MSVEARSTKAGTRYLARVKSGPKLVASKTFSRKKDAEAWEREQKHLLETGRPLPPSRKFTLEQLVKRFQTSRKGGNPHTVNTDDNNLAALPPALLARPITTIQTSDIRAHLMSELHNGKAPATVARAKTTLSALFTYAEAEGMLSQPHPVRSMKKITQLSITQPSVSPGNIPTPEILAARLEVLRERREDIADVYEFKSLTGLRWGELRAMRVGWLIEIPLAQLSVTRSHSDNYEEKDPKSWRGTRLVPLSPRALEIFQKYADGKSADEYLFTNRYGGQLKAGVVRKFSLGFRRHALRHYAASTWLRLGTPVHEVAEYLGDDPRTVLKIYAHILGEGQRRDFVRRLGEAEAAQNKAGHYRDTNISNSATPAKISDPNGFGI</sequence>
<gene>
    <name evidence="7" type="ORF">GCM10007269_34820</name>
</gene>
<dbReference type="InterPro" id="IPR011010">
    <property type="entry name" value="DNA_brk_join_enz"/>
</dbReference>
<comment type="caution">
    <text evidence="7">The sequence shown here is derived from an EMBL/GenBank/DDBJ whole genome shotgun (WGS) entry which is preliminary data.</text>
</comment>
<evidence type="ECO:0000313" key="8">
    <source>
        <dbReference type="Proteomes" id="UP000629365"/>
    </source>
</evidence>
<dbReference type="SUPFAM" id="SSF56349">
    <property type="entry name" value="DNA breaking-rejoining enzymes"/>
    <property type="match status" value="1"/>
</dbReference>
<reference evidence="8" key="1">
    <citation type="journal article" date="2019" name="Int. J. Syst. Evol. Microbiol.">
        <title>The Global Catalogue of Microorganisms (GCM) 10K type strain sequencing project: providing services to taxonomists for standard genome sequencing and annotation.</title>
        <authorList>
            <consortium name="The Broad Institute Genomics Platform"/>
            <consortium name="The Broad Institute Genome Sequencing Center for Infectious Disease"/>
            <person name="Wu L."/>
            <person name="Ma J."/>
        </authorList>
    </citation>
    <scope>NUCLEOTIDE SEQUENCE [LARGE SCALE GENOMIC DNA]</scope>
    <source>
        <strain evidence="8">CCM 7640</strain>
    </source>
</reference>
<keyword evidence="2" id="KW-0233">DNA recombination</keyword>
<dbReference type="InterPro" id="IPR044068">
    <property type="entry name" value="CB"/>
</dbReference>
<evidence type="ECO:0000256" key="2">
    <source>
        <dbReference type="ARBA" id="ARBA00023172"/>
    </source>
</evidence>
<feature type="region of interest" description="Disordered" evidence="4">
    <location>
        <begin position="360"/>
        <end position="381"/>
    </location>
</feature>
<evidence type="ECO:0000256" key="1">
    <source>
        <dbReference type="ARBA" id="ARBA00023125"/>
    </source>
</evidence>
<dbReference type="RefSeq" id="WP_188438008.1">
    <property type="nucleotide sequence ID" value="NZ_BMCM01000007.1"/>
</dbReference>
<name>A0ABQ1S349_9MICO</name>
<dbReference type="Gene3D" id="1.10.443.10">
    <property type="entry name" value="Intergrase catalytic core"/>
    <property type="match status" value="1"/>
</dbReference>
<keyword evidence="1 3" id="KW-0238">DNA-binding</keyword>